<dbReference type="AlphaFoldDB" id="A0A1F5EEJ9"/>
<dbReference type="InterPro" id="IPR036615">
    <property type="entry name" value="Mur_ligase_C_dom_sf"/>
</dbReference>
<dbReference type="InterPro" id="IPR036565">
    <property type="entry name" value="Mur-like_cat_sf"/>
</dbReference>
<reference evidence="7 8" key="1">
    <citation type="journal article" date="2016" name="Nat. Commun.">
        <title>Thousands of microbial genomes shed light on interconnected biogeochemical processes in an aquifer system.</title>
        <authorList>
            <person name="Anantharaman K."/>
            <person name="Brown C.T."/>
            <person name="Hug L.A."/>
            <person name="Sharon I."/>
            <person name="Castelle C.J."/>
            <person name="Probst A.J."/>
            <person name="Thomas B.C."/>
            <person name="Singh A."/>
            <person name="Wilkins M.J."/>
            <person name="Karaoz U."/>
            <person name="Brodie E.L."/>
            <person name="Williams K.H."/>
            <person name="Hubbard S.S."/>
            <person name="Banfield J.F."/>
        </authorList>
    </citation>
    <scope>NUCLEOTIDE SEQUENCE [LARGE SCALE GENOMIC DNA]</scope>
</reference>
<organism evidence="7 8">
    <name type="scientific">Candidatus Berkelbacteria bacterium RIFOXYA2_FULL_43_10</name>
    <dbReference type="NCBI Taxonomy" id="1797472"/>
    <lineage>
        <taxon>Bacteria</taxon>
        <taxon>Candidatus Berkelbacteria</taxon>
    </lineage>
</organism>
<keyword evidence="4" id="KW-0812">Transmembrane</keyword>
<dbReference type="Pfam" id="PF02875">
    <property type="entry name" value="Mur_ligase_C"/>
    <property type="match status" value="1"/>
</dbReference>
<dbReference type="InterPro" id="IPR051046">
    <property type="entry name" value="MurCDEF_CellWall_CoF430Synth"/>
</dbReference>
<evidence type="ECO:0000256" key="1">
    <source>
        <dbReference type="ARBA" id="ARBA00022598"/>
    </source>
</evidence>
<evidence type="ECO:0000313" key="7">
    <source>
        <dbReference type="EMBL" id="OGD65803.1"/>
    </source>
</evidence>
<comment type="caution">
    <text evidence="7">The sequence shown here is derived from an EMBL/GenBank/DDBJ whole genome shotgun (WGS) entry which is preliminary data.</text>
</comment>
<dbReference type="PANTHER" id="PTHR43024:SF1">
    <property type="entry name" value="UDP-N-ACETYLMURAMOYL-TRIPEPTIDE--D-ALANYL-D-ALANINE LIGASE"/>
    <property type="match status" value="1"/>
</dbReference>
<proteinExistence type="predicted"/>
<dbReference type="InterPro" id="IPR004101">
    <property type="entry name" value="Mur_ligase_C"/>
</dbReference>
<evidence type="ECO:0000259" key="5">
    <source>
        <dbReference type="Pfam" id="PF02875"/>
    </source>
</evidence>
<accession>A0A1F5EEJ9</accession>
<evidence type="ECO:0008006" key="9">
    <source>
        <dbReference type="Google" id="ProtNLM"/>
    </source>
</evidence>
<dbReference type="GO" id="GO:0005524">
    <property type="term" value="F:ATP binding"/>
    <property type="evidence" value="ECO:0007669"/>
    <property type="project" value="UniProtKB-KW"/>
</dbReference>
<dbReference type="Gene3D" id="3.90.190.20">
    <property type="entry name" value="Mur ligase, C-terminal domain"/>
    <property type="match status" value="1"/>
</dbReference>
<dbReference type="Gene3D" id="3.40.1190.10">
    <property type="entry name" value="Mur-like, catalytic domain"/>
    <property type="match status" value="1"/>
</dbReference>
<keyword evidence="4" id="KW-1133">Transmembrane helix</keyword>
<dbReference type="STRING" id="1797472.A2215_01135"/>
<dbReference type="Proteomes" id="UP000178583">
    <property type="component" value="Unassembled WGS sequence"/>
</dbReference>
<protein>
    <recommendedName>
        <fullName evidence="9">Mur ligase central domain-containing protein</fullName>
    </recommendedName>
</protein>
<dbReference type="EMBL" id="MEZY01000005">
    <property type="protein sequence ID" value="OGD65803.1"/>
    <property type="molecule type" value="Genomic_DNA"/>
</dbReference>
<evidence type="ECO:0000256" key="2">
    <source>
        <dbReference type="ARBA" id="ARBA00022741"/>
    </source>
</evidence>
<feature type="transmembrane region" description="Helical" evidence="4">
    <location>
        <begin position="74"/>
        <end position="98"/>
    </location>
</feature>
<dbReference type="GO" id="GO:0016881">
    <property type="term" value="F:acid-amino acid ligase activity"/>
    <property type="evidence" value="ECO:0007669"/>
    <property type="project" value="InterPro"/>
</dbReference>
<dbReference type="PANTHER" id="PTHR43024">
    <property type="entry name" value="UDP-N-ACETYLMURAMOYL-TRIPEPTIDE--D-ALANYL-D-ALANINE LIGASE"/>
    <property type="match status" value="1"/>
</dbReference>
<dbReference type="SUPFAM" id="SSF53623">
    <property type="entry name" value="MurD-like peptide ligases, catalytic domain"/>
    <property type="match status" value="1"/>
</dbReference>
<name>A0A1F5EEJ9_9BACT</name>
<evidence type="ECO:0000313" key="8">
    <source>
        <dbReference type="Proteomes" id="UP000178583"/>
    </source>
</evidence>
<keyword evidence="2" id="KW-0547">Nucleotide-binding</keyword>
<feature type="domain" description="Mur ligase C-terminal" evidence="5">
    <location>
        <begin position="335"/>
        <end position="457"/>
    </location>
</feature>
<feature type="domain" description="Mur ligase central" evidence="6">
    <location>
        <begin position="125"/>
        <end position="312"/>
    </location>
</feature>
<keyword evidence="3" id="KW-0067">ATP-binding</keyword>
<keyword evidence="4" id="KW-0472">Membrane</keyword>
<keyword evidence="1" id="KW-0436">Ligase</keyword>
<sequence length="466" mass="52700">MIFIFYQLYLLQIVEYRLGEFWNLLFNKGFFRQEDKPRKKLVWTRKMRSIFLLSLVLIIVLATFVYFVNPLATIIVFVLSILLYPVFASISLIALLPLDITLKYFVIRKTKSILSGAKNLKIIGIAGSYGKTTMKNILTTILSEKMKVLATPESINTPIGIGLWFNKIYSKQSEILIIELGEEYEGDNKRISDIFPLDFVLITGINEAHIARMGSIEKITDTIFEAVKYSRSTAKVFLNIDDKNVNNSYKRRVDGRAYHMYGFSGDSEIKIDDSKFDSDKLIWQADLLKIGKISTKILGRYALADIACATMVAEELGLNDNKIGLGITKIEPVEHRLKPTKSADDILIIDDAYNGNPTGVSEAIDLLGRFKDRRKLYITPGLVEGGTMNEKIHIDIGKQLAEVADKVILIKNSATPFIAKGLETANFPKDDIVWFDTAPKAHSALKEILKPNDVILFQNDWGDQYF</sequence>
<feature type="transmembrane region" description="Helical" evidence="4">
    <location>
        <begin position="47"/>
        <end position="68"/>
    </location>
</feature>
<evidence type="ECO:0000259" key="6">
    <source>
        <dbReference type="Pfam" id="PF08245"/>
    </source>
</evidence>
<evidence type="ECO:0000256" key="4">
    <source>
        <dbReference type="SAM" id="Phobius"/>
    </source>
</evidence>
<dbReference type="Pfam" id="PF08245">
    <property type="entry name" value="Mur_ligase_M"/>
    <property type="match status" value="1"/>
</dbReference>
<dbReference type="SUPFAM" id="SSF53244">
    <property type="entry name" value="MurD-like peptide ligases, peptide-binding domain"/>
    <property type="match status" value="1"/>
</dbReference>
<gene>
    <name evidence="7" type="ORF">A2215_01135</name>
</gene>
<evidence type="ECO:0000256" key="3">
    <source>
        <dbReference type="ARBA" id="ARBA00022840"/>
    </source>
</evidence>
<dbReference type="InterPro" id="IPR013221">
    <property type="entry name" value="Mur_ligase_cen"/>
</dbReference>